<protein>
    <recommendedName>
        <fullName evidence="4">Ketoreductase domain-containing protein</fullName>
    </recommendedName>
</protein>
<dbReference type="HOGENOM" id="CLU_010194_2_9_1"/>
<evidence type="ECO:0000259" key="4">
    <source>
        <dbReference type="SMART" id="SM00822"/>
    </source>
</evidence>
<dbReference type="InterPro" id="IPR057326">
    <property type="entry name" value="KR_dom"/>
</dbReference>
<dbReference type="InterPro" id="IPR051911">
    <property type="entry name" value="SDR_oxidoreductase"/>
</dbReference>
<dbReference type="NCBIfam" id="NF006114">
    <property type="entry name" value="PRK08263.1"/>
    <property type="match status" value="1"/>
</dbReference>
<keyword evidence="6" id="KW-1185">Reference proteome</keyword>
<proteinExistence type="inferred from homology"/>
<accession>A0A0C3H7N1</accession>
<dbReference type="EMBL" id="KN832879">
    <property type="protein sequence ID" value="KIM99264.1"/>
    <property type="molecule type" value="Genomic_DNA"/>
</dbReference>
<evidence type="ECO:0000313" key="5">
    <source>
        <dbReference type="EMBL" id="KIM99264.1"/>
    </source>
</evidence>
<evidence type="ECO:0000256" key="3">
    <source>
        <dbReference type="RuleBase" id="RU000363"/>
    </source>
</evidence>
<evidence type="ECO:0000313" key="6">
    <source>
        <dbReference type="Proteomes" id="UP000054321"/>
    </source>
</evidence>
<dbReference type="Gene3D" id="3.40.50.720">
    <property type="entry name" value="NAD(P)-binding Rossmann-like Domain"/>
    <property type="match status" value="1"/>
</dbReference>
<keyword evidence="2" id="KW-0560">Oxidoreductase</keyword>
<dbReference type="InterPro" id="IPR002347">
    <property type="entry name" value="SDR_fam"/>
</dbReference>
<evidence type="ECO:0000256" key="1">
    <source>
        <dbReference type="ARBA" id="ARBA00006484"/>
    </source>
</evidence>
<organism evidence="5 6">
    <name type="scientific">Oidiodendron maius (strain Zn)</name>
    <dbReference type="NCBI Taxonomy" id="913774"/>
    <lineage>
        <taxon>Eukaryota</taxon>
        <taxon>Fungi</taxon>
        <taxon>Dikarya</taxon>
        <taxon>Ascomycota</taxon>
        <taxon>Pezizomycotina</taxon>
        <taxon>Leotiomycetes</taxon>
        <taxon>Leotiomycetes incertae sedis</taxon>
        <taxon>Myxotrichaceae</taxon>
        <taxon>Oidiodendron</taxon>
    </lineage>
</organism>
<dbReference type="OrthoDB" id="1274115at2759"/>
<dbReference type="PANTHER" id="PTHR43976">
    <property type="entry name" value="SHORT CHAIN DEHYDROGENASE"/>
    <property type="match status" value="1"/>
</dbReference>
<reference evidence="6" key="2">
    <citation type="submission" date="2015-01" db="EMBL/GenBank/DDBJ databases">
        <title>Evolutionary Origins and Diversification of the Mycorrhizal Mutualists.</title>
        <authorList>
            <consortium name="DOE Joint Genome Institute"/>
            <consortium name="Mycorrhizal Genomics Consortium"/>
            <person name="Kohler A."/>
            <person name="Kuo A."/>
            <person name="Nagy L.G."/>
            <person name="Floudas D."/>
            <person name="Copeland A."/>
            <person name="Barry K.W."/>
            <person name="Cichocki N."/>
            <person name="Veneault-Fourrey C."/>
            <person name="LaButti K."/>
            <person name="Lindquist E.A."/>
            <person name="Lipzen A."/>
            <person name="Lundell T."/>
            <person name="Morin E."/>
            <person name="Murat C."/>
            <person name="Riley R."/>
            <person name="Ohm R."/>
            <person name="Sun H."/>
            <person name="Tunlid A."/>
            <person name="Henrissat B."/>
            <person name="Grigoriev I.V."/>
            <person name="Hibbett D.S."/>
            <person name="Martin F."/>
        </authorList>
    </citation>
    <scope>NUCLEOTIDE SEQUENCE [LARGE SCALE GENOMIC DNA]</scope>
    <source>
        <strain evidence="6">Zn</strain>
    </source>
</reference>
<dbReference type="Pfam" id="PF00106">
    <property type="entry name" value="adh_short"/>
    <property type="match status" value="1"/>
</dbReference>
<gene>
    <name evidence="5" type="ORF">OIDMADRAFT_104980</name>
</gene>
<dbReference type="PRINTS" id="PR00080">
    <property type="entry name" value="SDRFAMILY"/>
</dbReference>
<sequence length="272" mass="29065">MSKVWFVTGSARGLGLSIVEAALKSGASVIATARNPSQLQPIVEKYGADKVLPLALDVSSNEQVIKAVNTGYEKFGRIDVVVNNAGYADVAAVEEVTIDNFHKQMDTDFYGVVYVTKAVLPILRQQGTGHIIQVSSLGGRVGTPGLSAYQSAKWAIGGFSTVLSQEVAPLGIKVTVLEPGGIRTDWSGSSMNIPSISEPYKQTVGFWAEILRDKAHNLIEPSRMADIVLKVSETEDPPLRLLIGSSAVNYAKQVGQALAASDEKWYDLSVSA</sequence>
<dbReference type="InterPro" id="IPR036291">
    <property type="entry name" value="NAD(P)-bd_dom_sf"/>
</dbReference>
<dbReference type="AlphaFoldDB" id="A0A0C3H7N1"/>
<dbReference type="SMART" id="SM00822">
    <property type="entry name" value="PKS_KR"/>
    <property type="match status" value="1"/>
</dbReference>
<dbReference type="Proteomes" id="UP000054321">
    <property type="component" value="Unassembled WGS sequence"/>
</dbReference>
<dbReference type="InParanoid" id="A0A0C3H7N1"/>
<dbReference type="CDD" id="cd05374">
    <property type="entry name" value="17beta-HSD-like_SDR_c"/>
    <property type="match status" value="1"/>
</dbReference>
<evidence type="ECO:0000256" key="2">
    <source>
        <dbReference type="ARBA" id="ARBA00023002"/>
    </source>
</evidence>
<dbReference type="PRINTS" id="PR00081">
    <property type="entry name" value="GDHRDH"/>
</dbReference>
<dbReference type="GO" id="GO:0016491">
    <property type="term" value="F:oxidoreductase activity"/>
    <property type="evidence" value="ECO:0007669"/>
    <property type="project" value="UniProtKB-KW"/>
</dbReference>
<comment type="similarity">
    <text evidence="1 3">Belongs to the short-chain dehydrogenases/reductases (SDR) family.</text>
</comment>
<dbReference type="STRING" id="913774.A0A0C3H7N1"/>
<feature type="domain" description="Ketoreductase" evidence="4">
    <location>
        <begin position="3"/>
        <end position="189"/>
    </location>
</feature>
<dbReference type="PANTHER" id="PTHR43976:SF16">
    <property type="entry name" value="SHORT-CHAIN DEHYDROGENASE_REDUCTASE FAMILY PROTEIN"/>
    <property type="match status" value="1"/>
</dbReference>
<dbReference type="SUPFAM" id="SSF51735">
    <property type="entry name" value="NAD(P)-binding Rossmann-fold domains"/>
    <property type="match status" value="1"/>
</dbReference>
<reference evidence="5 6" key="1">
    <citation type="submission" date="2014-04" db="EMBL/GenBank/DDBJ databases">
        <authorList>
            <consortium name="DOE Joint Genome Institute"/>
            <person name="Kuo A."/>
            <person name="Martino E."/>
            <person name="Perotto S."/>
            <person name="Kohler A."/>
            <person name="Nagy L.G."/>
            <person name="Floudas D."/>
            <person name="Copeland A."/>
            <person name="Barry K.W."/>
            <person name="Cichocki N."/>
            <person name="Veneault-Fourrey C."/>
            <person name="LaButti K."/>
            <person name="Lindquist E.A."/>
            <person name="Lipzen A."/>
            <person name="Lundell T."/>
            <person name="Morin E."/>
            <person name="Murat C."/>
            <person name="Sun H."/>
            <person name="Tunlid A."/>
            <person name="Henrissat B."/>
            <person name="Grigoriev I.V."/>
            <person name="Hibbett D.S."/>
            <person name="Martin F."/>
            <person name="Nordberg H.P."/>
            <person name="Cantor M.N."/>
            <person name="Hua S.X."/>
        </authorList>
    </citation>
    <scope>NUCLEOTIDE SEQUENCE [LARGE SCALE GENOMIC DNA]</scope>
    <source>
        <strain evidence="5 6">Zn</strain>
    </source>
</reference>
<name>A0A0C3H7N1_OIDMZ</name>